<dbReference type="WBParaSite" id="L893_g18897.t1">
    <property type="protein sequence ID" value="L893_g18897.t1"/>
    <property type="gene ID" value="L893_g18897"/>
</dbReference>
<sequence length="66" mass="7266">MLILCSSDRDWCEPAKHCFNAISTPFQSCSDIIMVGTLSSAFFNFCNFLQTLDKAQAVMSGQPGQI</sequence>
<dbReference type="AlphaFoldDB" id="A0A1I7YR89"/>
<dbReference type="Proteomes" id="UP000095287">
    <property type="component" value="Unplaced"/>
</dbReference>
<proteinExistence type="predicted"/>
<evidence type="ECO:0000313" key="2">
    <source>
        <dbReference type="WBParaSite" id="L893_g18897.t1"/>
    </source>
</evidence>
<evidence type="ECO:0000313" key="1">
    <source>
        <dbReference type="Proteomes" id="UP000095287"/>
    </source>
</evidence>
<protein>
    <submittedName>
        <fullName evidence="2">Uncharacterized protein</fullName>
    </submittedName>
</protein>
<organism evidence="1 2">
    <name type="scientific">Steinernema glaseri</name>
    <dbReference type="NCBI Taxonomy" id="37863"/>
    <lineage>
        <taxon>Eukaryota</taxon>
        <taxon>Metazoa</taxon>
        <taxon>Ecdysozoa</taxon>
        <taxon>Nematoda</taxon>
        <taxon>Chromadorea</taxon>
        <taxon>Rhabditida</taxon>
        <taxon>Tylenchina</taxon>
        <taxon>Panagrolaimomorpha</taxon>
        <taxon>Strongyloidoidea</taxon>
        <taxon>Steinernematidae</taxon>
        <taxon>Steinernema</taxon>
    </lineage>
</organism>
<reference evidence="2" key="1">
    <citation type="submission" date="2016-11" db="UniProtKB">
        <authorList>
            <consortium name="WormBaseParasite"/>
        </authorList>
    </citation>
    <scope>IDENTIFICATION</scope>
</reference>
<keyword evidence="1" id="KW-1185">Reference proteome</keyword>
<accession>A0A1I7YR89</accession>
<name>A0A1I7YR89_9BILA</name>